<evidence type="ECO:0000313" key="2">
    <source>
        <dbReference type="EMBL" id="OGC36370.1"/>
    </source>
</evidence>
<dbReference type="Gene3D" id="2.40.160.10">
    <property type="entry name" value="Porin"/>
    <property type="match status" value="1"/>
</dbReference>
<dbReference type="Proteomes" id="UP000178951">
    <property type="component" value="Unassembled WGS sequence"/>
</dbReference>
<gene>
    <name evidence="2" type="ORF">A2311_02390</name>
</gene>
<feature type="signal peptide" evidence="1">
    <location>
        <begin position="1"/>
        <end position="20"/>
    </location>
</feature>
<proteinExistence type="predicted"/>
<evidence type="ECO:0000313" key="3">
    <source>
        <dbReference type="Proteomes" id="UP000178951"/>
    </source>
</evidence>
<feature type="chain" id="PRO_5009514698" description="Outer membrane protein beta-barrel domain-containing protein" evidence="1">
    <location>
        <begin position="21"/>
        <end position="217"/>
    </location>
</feature>
<keyword evidence="1" id="KW-0732">Signal</keyword>
<sequence length="217" mass="22697">MRIVALVLSLIVLLATYASAETLIYANTLPQGKWGVEAVYLQDSNVANTSGMTLTNYGVKVAYGVTNQLELDLAYGTGSYSGLPAGLTSSMTPTTAVLRYNILAESTAPATVTVAAGYKSIPVTTNYAGNSTYGKSGVGVIASKMMIPFIPYAALSYNTLDMSGANIPSTELTIGTAFAWSKQGQVLVEYTNQALVNYPGVGNFTSPQIGVGVVYTL</sequence>
<organism evidence="2 3">
    <name type="scientific">candidate division WOR-1 bacterium RIFOXYB2_FULL_48_7</name>
    <dbReference type="NCBI Taxonomy" id="1802583"/>
    <lineage>
        <taxon>Bacteria</taxon>
        <taxon>Bacillati</taxon>
        <taxon>Saganbacteria</taxon>
    </lineage>
</organism>
<dbReference type="InterPro" id="IPR023614">
    <property type="entry name" value="Porin_dom_sf"/>
</dbReference>
<name>A0A1F4TUY2_UNCSA</name>
<reference evidence="2 3" key="1">
    <citation type="journal article" date="2016" name="Nat. Commun.">
        <title>Thousands of microbial genomes shed light on interconnected biogeochemical processes in an aquifer system.</title>
        <authorList>
            <person name="Anantharaman K."/>
            <person name="Brown C.T."/>
            <person name="Hug L.A."/>
            <person name="Sharon I."/>
            <person name="Castelle C.J."/>
            <person name="Probst A.J."/>
            <person name="Thomas B.C."/>
            <person name="Singh A."/>
            <person name="Wilkins M.J."/>
            <person name="Karaoz U."/>
            <person name="Brodie E.L."/>
            <person name="Williams K.H."/>
            <person name="Hubbard S.S."/>
            <person name="Banfield J.F."/>
        </authorList>
    </citation>
    <scope>NUCLEOTIDE SEQUENCE [LARGE SCALE GENOMIC DNA]</scope>
</reference>
<dbReference type="AlphaFoldDB" id="A0A1F4TUY2"/>
<comment type="caution">
    <text evidence="2">The sequence shown here is derived from an EMBL/GenBank/DDBJ whole genome shotgun (WGS) entry which is preliminary data.</text>
</comment>
<evidence type="ECO:0008006" key="4">
    <source>
        <dbReference type="Google" id="ProtNLM"/>
    </source>
</evidence>
<dbReference type="STRING" id="1802583.A2311_02390"/>
<evidence type="ECO:0000256" key="1">
    <source>
        <dbReference type="SAM" id="SignalP"/>
    </source>
</evidence>
<dbReference type="EMBL" id="MEUF01000015">
    <property type="protein sequence ID" value="OGC36370.1"/>
    <property type="molecule type" value="Genomic_DNA"/>
</dbReference>
<accession>A0A1F4TUY2</accession>
<protein>
    <recommendedName>
        <fullName evidence="4">Outer membrane protein beta-barrel domain-containing protein</fullName>
    </recommendedName>
</protein>